<keyword evidence="8" id="KW-1185">Reference proteome</keyword>
<protein>
    <submittedName>
        <fullName evidence="7">LPS export ABC transporter permease LptG</fullName>
    </submittedName>
</protein>
<sequence>MIGWTLGRYFFRRYISIVIWFLIGIFSLIFIIDFTEQSNRFSGLPGYSLPIGLLMTSLRAPMVLQITVPFIALFAAMATLIVLNRKYELVIARSAGISAWQFLLPLCVGAMVFGLASVFVLNPIAAHGFSRVERMESEIRSGRSNKVSSSSAHWLRQRGDDGDIIIGARAVLDGGLVLSDAVFIHVDKEGQITERQDARRAELAQGEWILSNVRGFMSGEMPTLAESARIPTNLRPEFVQQRLARPEATPFFELSEKIETAKAFGFATNAFSMQYHSLIALPVLMVAMTLIAATVSMGFVRLGQSGTLILGGIAAGFLLYVVTTLVKAFGSSGIVPPVVAAWVPVVIAMFFGVTFLLYKEDG</sequence>
<dbReference type="NCBIfam" id="TIGR04408">
    <property type="entry name" value="LptG_lptG"/>
    <property type="match status" value="1"/>
</dbReference>
<feature type="transmembrane region" description="Helical" evidence="6">
    <location>
        <begin position="278"/>
        <end position="300"/>
    </location>
</feature>
<evidence type="ECO:0000256" key="5">
    <source>
        <dbReference type="ARBA" id="ARBA00023136"/>
    </source>
</evidence>
<evidence type="ECO:0000313" key="7">
    <source>
        <dbReference type="EMBL" id="RST85900.1"/>
    </source>
</evidence>
<dbReference type="InterPro" id="IPR005495">
    <property type="entry name" value="LptG/LptF_permease"/>
</dbReference>
<dbReference type="RefSeq" id="WP_126700418.1">
    <property type="nucleotide sequence ID" value="NZ_RWKW01000046.1"/>
</dbReference>
<feature type="transmembrane region" description="Helical" evidence="6">
    <location>
        <begin position="14"/>
        <end position="32"/>
    </location>
</feature>
<accession>A0A429YWT9</accession>
<evidence type="ECO:0000256" key="3">
    <source>
        <dbReference type="ARBA" id="ARBA00022692"/>
    </source>
</evidence>
<feature type="transmembrane region" description="Helical" evidence="6">
    <location>
        <begin position="306"/>
        <end position="326"/>
    </location>
</feature>
<organism evidence="7 8">
    <name type="scientific">Aquibium carbonis</name>
    <dbReference type="NCBI Taxonomy" id="2495581"/>
    <lineage>
        <taxon>Bacteria</taxon>
        <taxon>Pseudomonadati</taxon>
        <taxon>Pseudomonadota</taxon>
        <taxon>Alphaproteobacteria</taxon>
        <taxon>Hyphomicrobiales</taxon>
        <taxon>Phyllobacteriaceae</taxon>
        <taxon>Aquibium</taxon>
    </lineage>
</organism>
<keyword evidence="4 6" id="KW-1133">Transmembrane helix</keyword>
<dbReference type="AlphaFoldDB" id="A0A429YWT9"/>
<name>A0A429YWT9_9HYPH</name>
<proteinExistence type="predicted"/>
<dbReference type="PANTHER" id="PTHR33529:SF2">
    <property type="entry name" value="LIPOPOLYSACCHARIDE EXPORT SYSTEM PERMEASE PROTEIN LPTG"/>
    <property type="match status" value="1"/>
</dbReference>
<comment type="subcellular location">
    <subcellularLocation>
        <location evidence="1">Cell membrane</location>
        <topology evidence="1">Multi-pass membrane protein</topology>
    </subcellularLocation>
</comment>
<keyword evidence="3 6" id="KW-0812">Transmembrane</keyword>
<dbReference type="GO" id="GO:0015920">
    <property type="term" value="P:lipopolysaccharide transport"/>
    <property type="evidence" value="ECO:0007669"/>
    <property type="project" value="TreeGrafter"/>
</dbReference>
<feature type="transmembrane region" description="Helical" evidence="6">
    <location>
        <begin position="103"/>
        <end position="125"/>
    </location>
</feature>
<dbReference type="GO" id="GO:0043190">
    <property type="term" value="C:ATP-binding cassette (ABC) transporter complex"/>
    <property type="evidence" value="ECO:0007669"/>
    <property type="project" value="InterPro"/>
</dbReference>
<dbReference type="Pfam" id="PF03739">
    <property type="entry name" value="LptF_LptG"/>
    <property type="match status" value="1"/>
</dbReference>
<feature type="transmembrane region" description="Helical" evidence="6">
    <location>
        <begin position="63"/>
        <end position="83"/>
    </location>
</feature>
<dbReference type="PANTHER" id="PTHR33529">
    <property type="entry name" value="SLR0882 PROTEIN-RELATED"/>
    <property type="match status" value="1"/>
</dbReference>
<gene>
    <name evidence="7" type="primary">lptG</name>
    <name evidence="7" type="ORF">EJC49_13275</name>
</gene>
<dbReference type="OrthoDB" id="9798468at2"/>
<comment type="caution">
    <text evidence="7">The sequence shown here is derived from an EMBL/GenBank/DDBJ whole genome shotgun (WGS) entry which is preliminary data.</text>
</comment>
<evidence type="ECO:0000256" key="2">
    <source>
        <dbReference type="ARBA" id="ARBA00022475"/>
    </source>
</evidence>
<evidence type="ECO:0000256" key="6">
    <source>
        <dbReference type="SAM" id="Phobius"/>
    </source>
</evidence>
<reference evidence="7 8" key="1">
    <citation type="submission" date="2018-12" db="EMBL/GenBank/DDBJ databases">
        <title>Mesorhizobium carbonis sp. nov., isolated from coal mine water.</title>
        <authorList>
            <person name="Xin W."/>
            <person name="Xu Z."/>
            <person name="Xiang F."/>
            <person name="Zhang J."/>
            <person name="Xi L."/>
            <person name="Liu J."/>
        </authorList>
    </citation>
    <scope>NUCLEOTIDE SEQUENCE [LARGE SCALE GENOMIC DNA]</scope>
    <source>
        <strain evidence="7 8">B2.3</strain>
    </source>
</reference>
<keyword evidence="5 6" id="KW-0472">Membrane</keyword>
<evidence type="ECO:0000256" key="4">
    <source>
        <dbReference type="ARBA" id="ARBA00022989"/>
    </source>
</evidence>
<keyword evidence="2" id="KW-1003">Cell membrane</keyword>
<feature type="transmembrane region" description="Helical" evidence="6">
    <location>
        <begin position="338"/>
        <end position="358"/>
    </location>
</feature>
<dbReference type="InterPro" id="IPR030923">
    <property type="entry name" value="LptG"/>
</dbReference>
<evidence type="ECO:0000256" key="1">
    <source>
        <dbReference type="ARBA" id="ARBA00004651"/>
    </source>
</evidence>
<evidence type="ECO:0000313" key="8">
    <source>
        <dbReference type="Proteomes" id="UP000278398"/>
    </source>
</evidence>
<dbReference type="EMBL" id="RWKW01000046">
    <property type="protein sequence ID" value="RST85900.1"/>
    <property type="molecule type" value="Genomic_DNA"/>
</dbReference>
<dbReference type="Proteomes" id="UP000278398">
    <property type="component" value="Unassembled WGS sequence"/>
</dbReference>
<dbReference type="GO" id="GO:0055085">
    <property type="term" value="P:transmembrane transport"/>
    <property type="evidence" value="ECO:0007669"/>
    <property type="project" value="InterPro"/>
</dbReference>